<comment type="function">
    <text evidence="1">Thiol-specific peroxidase that catalyzes the reduction of hydrogen peroxide and organic hydroperoxides to water and alcohols, respectively. Plays a role in cell protection against oxidative stress by detoxifying peroxides and as sensor of hydrogen peroxide-mediated signaling events.</text>
</comment>
<organism evidence="13 14">
    <name type="scientific">Terriglobus roseus (strain DSM 18391 / NRRL B-41598 / KBS 63)</name>
    <dbReference type="NCBI Taxonomy" id="926566"/>
    <lineage>
        <taxon>Bacteria</taxon>
        <taxon>Pseudomonadati</taxon>
        <taxon>Acidobacteriota</taxon>
        <taxon>Terriglobia</taxon>
        <taxon>Terriglobales</taxon>
        <taxon>Acidobacteriaceae</taxon>
        <taxon>Terriglobus</taxon>
    </lineage>
</organism>
<dbReference type="HOGENOM" id="CLU_094572_0_0_0"/>
<feature type="domain" description="Thioredoxin" evidence="12">
    <location>
        <begin position="43"/>
        <end position="200"/>
    </location>
</feature>
<evidence type="ECO:0000256" key="7">
    <source>
        <dbReference type="ARBA" id="ARBA00023284"/>
    </source>
</evidence>
<dbReference type="SUPFAM" id="SSF52833">
    <property type="entry name" value="Thioredoxin-like"/>
    <property type="match status" value="1"/>
</dbReference>
<reference evidence="13 14" key="1">
    <citation type="submission" date="2012-06" db="EMBL/GenBank/DDBJ databases">
        <title>Complete genome of Terriglobus roseus DSM 18391.</title>
        <authorList>
            <consortium name="US DOE Joint Genome Institute (JGI-PGF)"/>
            <person name="Lucas S."/>
            <person name="Copeland A."/>
            <person name="Lapidus A."/>
            <person name="Glavina del Rio T."/>
            <person name="Dalin E."/>
            <person name="Tice H."/>
            <person name="Bruce D."/>
            <person name="Goodwin L."/>
            <person name="Pitluck S."/>
            <person name="Peters L."/>
            <person name="Mikhailova N."/>
            <person name="Munk A.C.C."/>
            <person name="Kyrpides N."/>
            <person name="Mavromatis K."/>
            <person name="Ivanova N."/>
            <person name="Brettin T."/>
            <person name="Detter J.C."/>
            <person name="Han C."/>
            <person name="Larimer F."/>
            <person name="Land M."/>
            <person name="Hauser L."/>
            <person name="Markowitz V."/>
            <person name="Cheng J.-F."/>
            <person name="Hugenholtz P."/>
            <person name="Woyke T."/>
            <person name="Wu D."/>
            <person name="Brambilla E."/>
            <person name="Klenk H.-P."/>
            <person name="Eisen J.A."/>
        </authorList>
    </citation>
    <scope>NUCLEOTIDE SEQUENCE [LARGE SCALE GENOMIC DNA]</scope>
    <source>
        <strain evidence="14">DSM 18391 / NRRL B-41598 / KBS 63</strain>
    </source>
</reference>
<evidence type="ECO:0000256" key="1">
    <source>
        <dbReference type="ARBA" id="ARBA00003330"/>
    </source>
</evidence>
<dbReference type="GO" id="GO:0008379">
    <property type="term" value="F:thioredoxin peroxidase activity"/>
    <property type="evidence" value="ECO:0007669"/>
    <property type="project" value="TreeGrafter"/>
</dbReference>
<keyword evidence="7" id="KW-0676">Redox-active center</keyword>
<gene>
    <name evidence="13" type="ordered locus">Terro_0405</name>
</gene>
<keyword evidence="4" id="KW-0049">Antioxidant</keyword>
<name>I3ZBY5_TERRK</name>
<comment type="catalytic activity">
    <reaction evidence="11">
        <text>a hydroperoxide + [thioredoxin]-dithiol = an alcohol + [thioredoxin]-disulfide + H2O</text>
        <dbReference type="Rhea" id="RHEA:62620"/>
        <dbReference type="Rhea" id="RHEA-COMP:10698"/>
        <dbReference type="Rhea" id="RHEA-COMP:10700"/>
        <dbReference type="ChEBI" id="CHEBI:15377"/>
        <dbReference type="ChEBI" id="CHEBI:29950"/>
        <dbReference type="ChEBI" id="CHEBI:30879"/>
        <dbReference type="ChEBI" id="CHEBI:35924"/>
        <dbReference type="ChEBI" id="CHEBI:50058"/>
        <dbReference type="EC" id="1.11.1.24"/>
    </reaction>
</comment>
<keyword evidence="14" id="KW-1185">Reference proteome</keyword>
<evidence type="ECO:0000256" key="6">
    <source>
        <dbReference type="ARBA" id="ARBA00023157"/>
    </source>
</evidence>
<dbReference type="eggNOG" id="COG1225">
    <property type="taxonomic scope" value="Bacteria"/>
</dbReference>
<dbReference type="PANTHER" id="PTHR42801">
    <property type="entry name" value="THIOREDOXIN-DEPENDENT PEROXIDE REDUCTASE"/>
    <property type="match status" value="1"/>
</dbReference>
<evidence type="ECO:0000256" key="10">
    <source>
        <dbReference type="ARBA" id="ARBA00042639"/>
    </source>
</evidence>
<accession>I3ZBY5</accession>
<evidence type="ECO:0000313" key="13">
    <source>
        <dbReference type="EMBL" id="AFL86753.1"/>
    </source>
</evidence>
<evidence type="ECO:0000256" key="2">
    <source>
        <dbReference type="ARBA" id="ARBA00013017"/>
    </source>
</evidence>
<dbReference type="InterPro" id="IPR036249">
    <property type="entry name" value="Thioredoxin-like_sf"/>
</dbReference>
<dbReference type="PANTHER" id="PTHR42801:SF4">
    <property type="entry name" value="AHPC_TSA FAMILY PROTEIN"/>
    <property type="match status" value="1"/>
</dbReference>
<dbReference type="EMBL" id="CP003379">
    <property type="protein sequence ID" value="AFL86753.1"/>
    <property type="molecule type" value="Genomic_DNA"/>
</dbReference>
<evidence type="ECO:0000313" key="14">
    <source>
        <dbReference type="Proteomes" id="UP000006056"/>
    </source>
</evidence>
<evidence type="ECO:0000256" key="3">
    <source>
        <dbReference type="ARBA" id="ARBA00022559"/>
    </source>
</evidence>
<dbReference type="Pfam" id="PF00578">
    <property type="entry name" value="AhpC-TSA"/>
    <property type="match status" value="1"/>
</dbReference>
<dbReference type="GO" id="GO:0045454">
    <property type="term" value="P:cell redox homeostasis"/>
    <property type="evidence" value="ECO:0007669"/>
    <property type="project" value="TreeGrafter"/>
</dbReference>
<evidence type="ECO:0000256" key="11">
    <source>
        <dbReference type="ARBA" id="ARBA00049091"/>
    </source>
</evidence>
<sequence length="200" mass="21799">MLIETLSRHLLSASSRTSLIRKLATVTIVASTLFGTALYAQTPAVGEVAPDFTLSTPTGKSVQLSKGLKQASTVLIVLRGYPGYQCPFCQKQLHDFIEHATEFAAKKAMVLLVYPGPPAELDQRAKEALAKQADLPTNITLVIDPDYKVTNLYGLRWDAPHETAYPATFILDHNGKILFEKISHGHGDRASAKDVLDALL</sequence>
<keyword evidence="5" id="KW-0560">Oxidoreductase</keyword>
<evidence type="ECO:0000256" key="4">
    <source>
        <dbReference type="ARBA" id="ARBA00022862"/>
    </source>
</evidence>
<dbReference type="AlphaFoldDB" id="I3ZBY5"/>
<dbReference type="GO" id="GO:0005737">
    <property type="term" value="C:cytoplasm"/>
    <property type="evidence" value="ECO:0007669"/>
    <property type="project" value="TreeGrafter"/>
</dbReference>
<evidence type="ECO:0000259" key="12">
    <source>
        <dbReference type="PROSITE" id="PS51352"/>
    </source>
</evidence>
<protein>
    <recommendedName>
        <fullName evidence="2">thioredoxin-dependent peroxiredoxin</fullName>
        <ecNumber evidence="2">1.11.1.24</ecNumber>
    </recommendedName>
    <alternativeName>
        <fullName evidence="8">Thioredoxin peroxidase</fullName>
    </alternativeName>
    <alternativeName>
        <fullName evidence="10">Thioredoxin-dependent peroxiredoxin Bcp</fullName>
    </alternativeName>
</protein>
<dbReference type="InterPro" id="IPR013766">
    <property type="entry name" value="Thioredoxin_domain"/>
</dbReference>
<dbReference type="Gene3D" id="3.40.30.10">
    <property type="entry name" value="Glutaredoxin"/>
    <property type="match status" value="1"/>
</dbReference>
<dbReference type="PATRIC" id="fig|926566.3.peg.407"/>
<dbReference type="InterPro" id="IPR050924">
    <property type="entry name" value="Peroxiredoxin_BCP/PrxQ"/>
</dbReference>
<keyword evidence="3" id="KW-0575">Peroxidase</keyword>
<dbReference type="STRING" id="926566.Terro_0405"/>
<proteinExistence type="inferred from homology"/>
<evidence type="ECO:0000256" key="8">
    <source>
        <dbReference type="ARBA" id="ARBA00032824"/>
    </source>
</evidence>
<evidence type="ECO:0000256" key="9">
    <source>
        <dbReference type="ARBA" id="ARBA00038489"/>
    </source>
</evidence>
<dbReference type="InterPro" id="IPR000866">
    <property type="entry name" value="AhpC/TSA"/>
</dbReference>
<dbReference type="Proteomes" id="UP000006056">
    <property type="component" value="Chromosome"/>
</dbReference>
<evidence type="ECO:0000256" key="5">
    <source>
        <dbReference type="ARBA" id="ARBA00023002"/>
    </source>
</evidence>
<dbReference type="EC" id="1.11.1.24" evidence="2"/>
<dbReference type="PROSITE" id="PS51352">
    <property type="entry name" value="THIOREDOXIN_2"/>
    <property type="match status" value="1"/>
</dbReference>
<keyword evidence="6" id="KW-1015">Disulfide bond</keyword>
<dbReference type="GO" id="GO:0034599">
    <property type="term" value="P:cellular response to oxidative stress"/>
    <property type="evidence" value="ECO:0007669"/>
    <property type="project" value="TreeGrafter"/>
</dbReference>
<comment type="similarity">
    <text evidence="9">Belongs to the peroxiredoxin family. BCP/PrxQ subfamily.</text>
</comment>
<dbReference type="KEGG" id="trs:Terro_0405"/>